<accession>A0A8C5PRJ2</accession>
<evidence type="ECO:0000256" key="3">
    <source>
        <dbReference type="ARBA" id="ARBA00022490"/>
    </source>
</evidence>
<comment type="subcellular location">
    <subcellularLocation>
        <location evidence="1">Cytoplasm</location>
    </subcellularLocation>
</comment>
<name>A0A8C5PRJ2_9ANUR</name>
<dbReference type="SUPFAM" id="SSF52540">
    <property type="entry name" value="P-loop containing nucleoside triphosphate hydrolases"/>
    <property type="match status" value="1"/>
</dbReference>
<dbReference type="OrthoDB" id="205623at2759"/>
<dbReference type="GO" id="GO:0008146">
    <property type="term" value="F:sulfotransferase activity"/>
    <property type="evidence" value="ECO:0007669"/>
    <property type="project" value="InterPro"/>
</dbReference>
<dbReference type="Ensembl" id="ENSLLET00000027415.1">
    <property type="protein sequence ID" value="ENSLLEP00000026404.1"/>
    <property type="gene ID" value="ENSLLEG00000016748.1"/>
</dbReference>
<evidence type="ECO:0000259" key="6">
    <source>
        <dbReference type="Pfam" id="PF00685"/>
    </source>
</evidence>
<evidence type="ECO:0000313" key="8">
    <source>
        <dbReference type="Proteomes" id="UP000694569"/>
    </source>
</evidence>
<dbReference type="GO" id="GO:0005737">
    <property type="term" value="C:cytoplasm"/>
    <property type="evidence" value="ECO:0007669"/>
    <property type="project" value="UniProtKB-SubCell"/>
</dbReference>
<evidence type="ECO:0000256" key="5">
    <source>
        <dbReference type="RuleBase" id="RU361155"/>
    </source>
</evidence>
<evidence type="ECO:0000256" key="4">
    <source>
        <dbReference type="ARBA" id="ARBA00022679"/>
    </source>
</evidence>
<organism evidence="7 8">
    <name type="scientific">Leptobrachium leishanense</name>
    <name type="common">Leishan spiny toad</name>
    <dbReference type="NCBI Taxonomy" id="445787"/>
    <lineage>
        <taxon>Eukaryota</taxon>
        <taxon>Metazoa</taxon>
        <taxon>Chordata</taxon>
        <taxon>Craniata</taxon>
        <taxon>Vertebrata</taxon>
        <taxon>Euteleostomi</taxon>
        <taxon>Amphibia</taxon>
        <taxon>Batrachia</taxon>
        <taxon>Anura</taxon>
        <taxon>Pelobatoidea</taxon>
        <taxon>Megophryidae</taxon>
        <taxon>Leptobrachium</taxon>
    </lineage>
</organism>
<dbReference type="GeneTree" id="ENSGT00940000162879"/>
<sequence length="321" mass="37301">MWAELQPLAAPCAFIANIRDPEAALETGRPRVTMSSRPPIKYVSGMPILGDFAENWENVKRFQARADDILIATYPKSGTTWMSEIVDHILSEGDTVRTKRGAIYERVPFLEYAVPDMPTGTERLNLLDCQRVVKTHLPVEILPKCFWDEKCKTIYIARNAKDVVVSYFHFYRMAIVHPEPGTWEEFLQNFMEGKVAFGSWFNHVKGWWNARKEKNILYILYEDMLENPKREIHKVFEFLGKKESEDEVEKIHQATSFQAMKNNPMANYTSVPGSVMDHSVSPFMRKGICGDWKNHFTVAQNEMFDAFYRKEMADTDLTFRF</sequence>
<dbReference type="Gene3D" id="3.40.50.300">
    <property type="entry name" value="P-loop containing nucleotide triphosphate hydrolases"/>
    <property type="match status" value="1"/>
</dbReference>
<dbReference type="Proteomes" id="UP000694569">
    <property type="component" value="Unplaced"/>
</dbReference>
<proteinExistence type="inferred from homology"/>
<dbReference type="AlphaFoldDB" id="A0A8C5PRJ2"/>
<protein>
    <recommendedName>
        <fullName evidence="5">Sulfotransferase</fullName>
        <ecNumber evidence="5">2.8.2.-</ecNumber>
    </recommendedName>
</protein>
<dbReference type="InterPro" id="IPR027417">
    <property type="entry name" value="P-loop_NTPase"/>
</dbReference>
<evidence type="ECO:0000313" key="7">
    <source>
        <dbReference type="Ensembl" id="ENSLLEP00000026404.1"/>
    </source>
</evidence>
<dbReference type="InterPro" id="IPR000863">
    <property type="entry name" value="Sulfotransferase_dom"/>
</dbReference>
<evidence type="ECO:0000256" key="1">
    <source>
        <dbReference type="ARBA" id="ARBA00004496"/>
    </source>
</evidence>
<reference evidence="7" key="2">
    <citation type="submission" date="2025-09" db="UniProtKB">
        <authorList>
            <consortium name="Ensembl"/>
        </authorList>
    </citation>
    <scope>IDENTIFICATION</scope>
</reference>
<evidence type="ECO:0000256" key="2">
    <source>
        <dbReference type="ARBA" id="ARBA00005771"/>
    </source>
</evidence>
<feature type="domain" description="Sulfotransferase" evidence="6">
    <location>
        <begin position="67"/>
        <end position="315"/>
    </location>
</feature>
<keyword evidence="8" id="KW-1185">Reference proteome</keyword>
<dbReference type="Pfam" id="PF00685">
    <property type="entry name" value="Sulfotransfer_1"/>
    <property type="match status" value="1"/>
</dbReference>
<keyword evidence="4 5" id="KW-0808">Transferase</keyword>
<dbReference type="PANTHER" id="PTHR11783">
    <property type="entry name" value="SULFOTRANSFERASE SULT"/>
    <property type="match status" value="1"/>
</dbReference>
<comment type="similarity">
    <text evidence="2 5">Belongs to the sulfotransferase 1 family.</text>
</comment>
<dbReference type="EC" id="2.8.2.-" evidence="5"/>
<dbReference type="FunFam" id="3.40.50.300:FF:000433">
    <property type="entry name" value="Estrogen sulfotransferase"/>
    <property type="match status" value="1"/>
</dbReference>
<reference evidence="7" key="1">
    <citation type="submission" date="2025-08" db="UniProtKB">
        <authorList>
            <consortium name="Ensembl"/>
        </authorList>
    </citation>
    <scope>IDENTIFICATION</scope>
</reference>
<keyword evidence="3" id="KW-0963">Cytoplasm</keyword>